<proteinExistence type="predicted"/>
<gene>
    <name evidence="2" type="ORF">QBC47DRAFT_416452</name>
</gene>
<evidence type="ECO:0000313" key="3">
    <source>
        <dbReference type="Proteomes" id="UP001239445"/>
    </source>
</evidence>
<evidence type="ECO:0000256" key="1">
    <source>
        <dbReference type="SAM" id="MobiDB-lite"/>
    </source>
</evidence>
<dbReference type="Proteomes" id="UP001239445">
    <property type="component" value="Unassembled WGS sequence"/>
</dbReference>
<evidence type="ECO:0000313" key="2">
    <source>
        <dbReference type="EMBL" id="KAK1751952.1"/>
    </source>
</evidence>
<organism evidence="2 3">
    <name type="scientific">Echria macrotheca</name>
    <dbReference type="NCBI Taxonomy" id="438768"/>
    <lineage>
        <taxon>Eukaryota</taxon>
        <taxon>Fungi</taxon>
        <taxon>Dikarya</taxon>
        <taxon>Ascomycota</taxon>
        <taxon>Pezizomycotina</taxon>
        <taxon>Sordariomycetes</taxon>
        <taxon>Sordariomycetidae</taxon>
        <taxon>Sordariales</taxon>
        <taxon>Schizotheciaceae</taxon>
        <taxon>Echria</taxon>
    </lineage>
</organism>
<dbReference type="PANTHER" id="PTHR37540">
    <property type="entry name" value="TRANSCRIPTION FACTOR (ACR-2), PUTATIVE-RELATED-RELATED"/>
    <property type="match status" value="1"/>
</dbReference>
<reference evidence="2" key="1">
    <citation type="submission" date="2023-06" db="EMBL/GenBank/DDBJ databases">
        <title>Genome-scale phylogeny and comparative genomics of the fungal order Sordariales.</title>
        <authorList>
            <consortium name="Lawrence Berkeley National Laboratory"/>
            <person name="Hensen N."/>
            <person name="Bonometti L."/>
            <person name="Westerberg I."/>
            <person name="Brannstrom I.O."/>
            <person name="Guillou S."/>
            <person name="Cros-Aarteil S."/>
            <person name="Calhoun S."/>
            <person name="Haridas S."/>
            <person name="Kuo A."/>
            <person name="Mondo S."/>
            <person name="Pangilinan J."/>
            <person name="Riley R."/>
            <person name="Labutti K."/>
            <person name="Andreopoulos B."/>
            <person name="Lipzen A."/>
            <person name="Chen C."/>
            <person name="Yanf M."/>
            <person name="Daum C."/>
            <person name="Ng V."/>
            <person name="Clum A."/>
            <person name="Steindorff A."/>
            <person name="Ohm R."/>
            <person name="Martin F."/>
            <person name="Silar P."/>
            <person name="Natvig D."/>
            <person name="Lalanne C."/>
            <person name="Gautier V."/>
            <person name="Ament-Velasquez S.L."/>
            <person name="Kruys A."/>
            <person name="Hutchinson M.I."/>
            <person name="Powell A.J."/>
            <person name="Barry K."/>
            <person name="Miller A.N."/>
            <person name="Grigoriev I.V."/>
            <person name="Debuchy R."/>
            <person name="Gladieux P."/>
            <person name="Thoren M.H."/>
            <person name="Johannesson H."/>
        </authorList>
    </citation>
    <scope>NUCLEOTIDE SEQUENCE</scope>
    <source>
        <strain evidence="2">PSN4</strain>
    </source>
</reference>
<dbReference type="EMBL" id="MU839840">
    <property type="protein sequence ID" value="KAK1751952.1"/>
    <property type="molecule type" value="Genomic_DNA"/>
</dbReference>
<name>A0AAJ0B5L1_9PEZI</name>
<dbReference type="AlphaFoldDB" id="A0AAJ0B5L1"/>
<comment type="caution">
    <text evidence="2">The sequence shown here is derived from an EMBL/GenBank/DDBJ whole genome shotgun (WGS) entry which is preliminary data.</text>
</comment>
<keyword evidence="3" id="KW-1185">Reference proteome</keyword>
<feature type="compositionally biased region" description="Basic residues" evidence="1">
    <location>
        <begin position="27"/>
        <end position="50"/>
    </location>
</feature>
<accession>A0AAJ0B5L1</accession>
<feature type="compositionally biased region" description="Basic and acidic residues" evidence="1">
    <location>
        <begin position="54"/>
        <end position="67"/>
    </location>
</feature>
<protein>
    <submittedName>
        <fullName evidence="2">Uncharacterized protein</fullName>
    </submittedName>
</protein>
<feature type="region of interest" description="Disordered" evidence="1">
    <location>
        <begin position="26"/>
        <end position="75"/>
    </location>
</feature>
<sequence>MAAGNNNNNRSNLQFIHINSPNVRGHLSGHRSSIHAHAARVTRARRRQRQTRSAQHESEESAVKPDENAETALTTTTPISLTVTVYVPGTDLPMDRAGPMTTTERFLLNHYITIVIPDIAAHCTKLRCRGQEYIDMLDREWITFALRDPGFRNSAMLRSCRHLASVVTTGDDAHRDRRREFDALASRFKLACIQALQGAIAASDRSGRFSDSIVAQTLELAHDEIKLGERARSRDHIRGAYRMVEMNGGSHTLGLNGFLETVLFKSMSEVGLLTYPSDMSHANVLTSAL</sequence>